<dbReference type="GO" id="GO:0005789">
    <property type="term" value="C:endoplasmic reticulum membrane"/>
    <property type="evidence" value="ECO:0007669"/>
    <property type="project" value="UniProtKB-SubCell"/>
</dbReference>
<feature type="region of interest" description="Disordered" evidence="9">
    <location>
        <begin position="48"/>
        <end position="78"/>
    </location>
</feature>
<organism evidence="11 12">
    <name type="scientific">Cinnamomum micranthum f. kanehirae</name>
    <dbReference type="NCBI Taxonomy" id="337451"/>
    <lineage>
        <taxon>Eukaryota</taxon>
        <taxon>Viridiplantae</taxon>
        <taxon>Streptophyta</taxon>
        <taxon>Embryophyta</taxon>
        <taxon>Tracheophyta</taxon>
        <taxon>Spermatophyta</taxon>
        <taxon>Magnoliopsida</taxon>
        <taxon>Magnoliidae</taxon>
        <taxon>Laurales</taxon>
        <taxon>Lauraceae</taxon>
        <taxon>Cinnamomum</taxon>
    </lineage>
</organism>
<name>A0A443NZA8_9MAGN</name>
<dbReference type="PROSITE" id="PS51257">
    <property type="entry name" value="PROKAR_LIPOPROTEIN"/>
    <property type="match status" value="1"/>
</dbReference>
<keyword evidence="8 10" id="KW-0472">Membrane</keyword>
<feature type="transmembrane region" description="Helical" evidence="10">
    <location>
        <begin position="9"/>
        <end position="31"/>
    </location>
</feature>
<dbReference type="PANTHER" id="PTHR21397:SF4">
    <property type="entry name" value="ER MEMBRANE PROTEIN COMPLEX SUBUNIT 10"/>
    <property type="match status" value="1"/>
</dbReference>
<evidence type="ECO:0000256" key="4">
    <source>
        <dbReference type="ARBA" id="ARBA00022692"/>
    </source>
</evidence>
<feature type="compositionally biased region" description="Low complexity" evidence="9">
    <location>
        <begin position="69"/>
        <end position="78"/>
    </location>
</feature>
<proteinExistence type="inferred from homology"/>
<reference evidence="11 12" key="1">
    <citation type="journal article" date="2019" name="Nat. Plants">
        <title>Stout camphor tree genome fills gaps in understanding of flowering plant genome evolution.</title>
        <authorList>
            <person name="Chaw S.M."/>
            <person name="Liu Y.C."/>
            <person name="Wu Y.W."/>
            <person name="Wang H.Y."/>
            <person name="Lin C.I."/>
            <person name="Wu C.S."/>
            <person name="Ke H.M."/>
            <person name="Chang L.Y."/>
            <person name="Hsu C.Y."/>
            <person name="Yang H.T."/>
            <person name="Sudianto E."/>
            <person name="Hsu M.H."/>
            <person name="Wu K.P."/>
            <person name="Wang L.N."/>
            <person name="Leebens-Mack J.H."/>
            <person name="Tsai I.J."/>
        </authorList>
    </citation>
    <scope>NUCLEOTIDE SEQUENCE [LARGE SCALE GENOMIC DNA]</scope>
    <source>
        <strain evidence="12">cv. Chaw 1501</strain>
        <tissue evidence="11">Young leaves</tissue>
    </source>
</reference>
<comment type="similarity">
    <text evidence="2">Belongs to the EMC10 family.</text>
</comment>
<evidence type="ECO:0000256" key="1">
    <source>
        <dbReference type="ARBA" id="ARBA00004115"/>
    </source>
</evidence>
<keyword evidence="6" id="KW-0256">Endoplasmic reticulum</keyword>
<dbReference type="Proteomes" id="UP000283530">
    <property type="component" value="Unassembled WGS sequence"/>
</dbReference>
<evidence type="ECO:0000256" key="6">
    <source>
        <dbReference type="ARBA" id="ARBA00022824"/>
    </source>
</evidence>
<evidence type="ECO:0000256" key="8">
    <source>
        <dbReference type="ARBA" id="ARBA00023136"/>
    </source>
</evidence>
<comment type="subcellular location">
    <subcellularLocation>
        <location evidence="1">Endoplasmic reticulum membrane</location>
        <topology evidence="1">Single-pass type I membrane protein</topology>
    </subcellularLocation>
</comment>
<keyword evidence="12" id="KW-1185">Reference proteome</keyword>
<dbReference type="AlphaFoldDB" id="A0A443NZA8"/>
<evidence type="ECO:0000256" key="7">
    <source>
        <dbReference type="ARBA" id="ARBA00022989"/>
    </source>
</evidence>
<feature type="region of interest" description="Disordered" evidence="9">
    <location>
        <begin position="281"/>
        <end position="306"/>
    </location>
</feature>
<sequence>MKRIQQLRFFFYFLSLFFILFFSCSCISSAFQSDELLHDDDEFEGVRSPDFDHLNPKSSPITRKRSSSDPDSSSISSDSKVQFSLDHAFGDGSDFSPAGTFTARLKTLNHGGQTLTKLRFSRNTFTETEKEKFKKLLEDDDFYRIRIPSSVLNPPGKDYVISSVKARCLPRESLDELFVIHMEGVNILAVNYGSTGACQYPRPLKFPAKWSFKSNTVTKNSELVPRTPAFSEETLLGENGEGEGILPPEKSFWSKYWMYMIPLGLIVMNAFTQAMNLPEEQAAGQAASQGQQPVAPRPANPALRRR</sequence>
<dbReference type="STRING" id="337451.A0A443NZA8"/>
<gene>
    <name evidence="11" type="ORF">CKAN_01265600</name>
</gene>
<evidence type="ECO:0000313" key="12">
    <source>
        <dbReference type="Proteomes" id="UP000283530"/>
    </source>
</evidence>
<dbReference type="EMBL" id="QPKB01000004">
    <property type="protein sequence ID" value="RWR83878.1"/>
    <property type="molecule type" value="Genomic_DNA"/>
</dbReference>
<dbReference type="CDD" id="cd22209">
    <property type="entry name" value="EMC10"/>
    <property type="match status" value="1"/>
</dbReference>
<evidence type="ECO:0000256" key="5">
    <source>
        <dbReference type="ARBA" id="ARBA00022729"/>
    </source>
</evidence>
<comment type="caution">
    <text evidence="11">The sequence shown here is derived from an EMBL/GenBank/DDBJ whole genome shotgun (WGS) entry which is preliminary data.</text>
</comment>
<keyword evidence="7 10" id="KW-1133">Transmembrane helix</keyword>
<evidence type="ECO:0000256" key="3">
    <source>
        <dbReference type="ARBA" id="ARBA00020105"/>
    </source>
</evidence>
<feature type="compositionally biased region" description="Low complexity" evidence="9">
    <location>
        <begin position="281"/>
        <end position="294"/>
    </location>
</feature>
<evidence type="ECO:0000256" key="2">
    <source>
        <dbReference type="ARBA" id="ARBA00007695"/>
    </source>
</evidence>
<evidence type="ECO:0000256" key="10">
    <source>
        <dbReference type="SAM" id="Phobius"/>
    </source>
</evidence>
<evidence type="ECO:0000313" key="11">
    <source>
        <dbReference type="EMBL" id="RWR83878.1"/>
    </source>
</evidence>
<protein>
    <recommendedName>
        <fullName evidence="3">ER membrane protein complex subunit 10</fullName>
    </recommendedName>
</protein>
<keyword evidence="5" id="KW-0732">Signal</keyword>
<accession>A0A443NZA8</accession>
<keyword evidence="4 10" id="KW-0812">Transmembrane</keyword>
<evidence type="ECO:0000256" key="9">
    <source>
        <dbReference type="SAM" id="MobiDB-lite"/>
    </source>
</evidence>
<dbReference type="PANTHER" id="PTHR21397">
    <property type="entry name" value="CHROMATIN COMPLEXES SUBUNIT BAP18-RELATED"/>
    <property type="match status" value="1"/>
</dbReference>
<dbReference type="OrthoDB" id="1894652at2759"/>